<dbReference type="InterPro" id="IPR054429">
    <property type="entry name" value="Znf-CCCH_Muscleblind-like"/>
</dbReference>
<dbReference type="GO" id="GO:0008270">
    <property type="term" value="F:zinc ion binding"/>
    <property type="evidence" value="ECO:0007669"/>
    <property type="project" value="UniProtKB-KW"/>
</dbReference>
<dbReference type="Gene3D" id="3.30.1370.210">
    <property type="match status" value="1"/>
</dbReference>
<evidence type="ECO:0000256" key="2">
    <source>
        <dbReference type="PROSITE-ProRule" id="PRU00723"/>
    </source>
</evidence>
<keyword evidence="2" id="KW-0863">Zinc-finger</keyword>
<organism evidence="5 6">
    <name type="scientific">Protopolystoma xenopodis</name>
    <dbReference type="NCBI Taxonomy" id="117903"/>
    <lineage>
        <taxon>Eukaryota</taxon>
        <taxon>Metazoa</taxon>
        <taxon>Spiralia</taxon>
        <taxon>Lophotrochozoa</taxon>
        <taxon>Platyhelminthes</taxon>
        <taxon>Monogenea</taxon>
        <taxon>Polyopisthocotylea</taxon>
        <taxon>Polystomatidea</taxon>
        <taxon>Polystomatidae</taxon>
        <taxon>Protopolystoma</taxon>
    </lineage>
</organism>
<dbReference type="EMBL" id="CAAALY010253679">
    <property type="protein sequence ID" value="VEL36984.1"/>
    <property type="molecule type" value="Genomic_DNA"/>
</dbReference>
<evidence type="ECO:0000256" key="3">
    <source>
        <dbReference type="SAM" id="MobiDB-lite"/>
    </source>
</evidence>
<protein>
    <recommendedName>
        <fullName evidence="4">C3H1-type domain-containing protein</fullName>
    </recommendedName>
</protein>
<evidence type="ECO:0000256" key="1">
    <source>
        <dbReference type="ARBA" id="ARBA00038226"/>
    </source>
</evidence>
<feature type="domain" description="C3H1-type" evidence="4">
    <location>
        <begin position="17"/>
        <end position="43"/>
    </location>
</feature>
<feature type="region of interest" description="Disordered" evidence="3">
    <location>
        <begin position="100"/>
        <end position="120"/>
    </location>
</feature>
<keyword evidence="2" id="KW-0479">Metal-binding</keyword>
<evidence type="ECO:0000313" key="5">
    <source>
        <dbReference type="EMBL" id="VEL36984.1"/>
    </source>
</evidence>
<dbReference type="Pfam" id="PF22628">
    <property type="entry name" value="zf-CCCH_10"/>
    <property type="match status" value="1"/>
</dbReference>
<evidence type="ECO:0000259" key="4">
    <source>
        <dbReference type="PROSITE" id="PS50103"/>
    </source>
</evidence>
<accession>A0A448XHP5</accession>
<name>A0A448XHP5_9PLAT</name>
<keyword evidence="6" id="KW-1185">Reference proteome</keyword>
<proteinExistence type="inferred from homology"/>
<comment type="similarity">
    <text evidence="1">Belongs to the muscleblind family.</text>
</comment>
<gene>
    <name evidence="5" type="ORF">PXEA_LOCUS30424</name>
</gene>
<dbReference type="Proteomes" id="UP000784294">
    <property type="component" value="Unassembled WGS sequence"/>
</dbReference>
<reference evidence="5" key="1">
    <citation type="submission" date="2018-11" db="EMBL/GenBank/DDBJ databases">
        <authorList>
            <consortium name="Pathogen Informatics"/>
        </authorList>
    </citation>
    <scope>NUCLEOTIDE SEQUENCE</scope>
</reference>
<comment type="caution">
    <text evidence="5">The sequence shown here is derived from an EMBL/GenBank/DDBJ whole genome shotgun (WGS) entry which is preliminary data.</text>
</comment>
<keyword evidence="2" id="KW-0862">Zinc</keyword>
<dbReference type="PROSITE" id="PS50103">
    <property type="entry name" value="ZF_C3H1"/>
    <property type="match status" value="1"/>
</dbReference>
<dbReference type="OrthoDB" id="6285980at2759"/>
<evidence type="ECO:0000313" key="6">
    <source>
        <dbReference type="Proteomes" id="UP000784294"/>
    </source>
</evidence>
<dbReference type="InterPro" id="IPR000571">
    <property type="entry name" value="Znf_CCCH"/>
</dbReference>
<feature type="zinc finger region" description="C3H1-type" evidence="2">
    <location>
        <begin position="17"/>
        <end position="43"/>
    </location>
</feature>
<sequence>MSIFIIGFCLENVEVNQGRVVVCRDASKGRCSRIPCKYYHIPLFAISAGRSLALNSALAASLTGHASANIVSSSGNNSGNSMTAVYTGASSASVASSSSAGLVAGCGSTSASSTSPHRSI</sequence>
<dbReference type="AlphaFoldDB" id="A0A448XHP5"/>